<sequence length="320" mass="36395">MQSTSDEIKSYRNNALHDFGNAIQDLLVPYWVYYPFKALFSVIVAYLLPSMLTSSGISYVLDDYGVAIPLILGGGIIIFGFPVIVKYFRYVYQMRNTSAQINDFHFKKANRYEILRLCFMAFLILMILVFIALLLQMTNQSSGYYDYYGTYRRNTNTGQIISLGILGMLIVFVFLITKVFSILSIIELNLWIKVQVYADPTNFELISLESGLNLMKLGCIISFVSVPLGDALFNVGIARSGNGFKKLGNFRDTNLKSDTLERENSTNSMHLNQQMEISSPKKTWNRERFCQCCGSQRSEDNARFCSNCGVFFQPSPVKNS</sequence>
<reference evidence="2" key="1">
    <citation type="submission" date="2022-09" db="EMBL/GenBank/DDBJ databases">
        <title>Actin cytoskeleton and complex cell architecture in an #Asgard archaeon.</title>
        <authorList>
            <person name="Ponce Toledo R.I."/>
            <person name="Schleper C."/>
            <person name="Rodrigues Oliveira T."/>
            <person name="Wollweber F."/>
            <person name="Xu J."/>
            <person name="Rittmann S."/>
            <person name="Klingl A."/>
            <person name="Pilhofer M."/>
        </authorList>
    </citation>
    <scope>NUCLEOTIDE SEQUENCE</scope>
    <source>
        <strain evidence="2">B-35</strain>
    </source>
</reference>
<evidence type="ECO:0008006" key="4">
    <source>
        <dbReference type="Google" id="ProtNLM"/>
    </source>
</evidence>
<feature type="transmembrane region" description="Helical" evidence="1">
    <location>
        <begin position="67"/>
        <end position="88"/>
    </location>
</feature>
<keyword evidence="1" id="KW-0812">Transmembrane</keyword>
<feature type="transmembrane region" description="Helical" evidence="1">
    <location>
        <begin position="114"/>
        <end position="137"/>
    </location>
</feature>
<evidence type="ECO:0000313" key="3">
    <source>
        <dbReference type="Proteomes" id="UP001208689"/>
    </source>
</evidence>
<feature type="transmembrane region" description="Helical" evidence="1">
    <location>
        <begin position="157"/>
        <end position="176"/>
    </location>
</feature>
<evidence type="ECO:0000313" key="2">
    <source>
        <dbReference type="EMBL" id="UYP45942.1"/>
    </source>
</evidence>
<name>A0ABY6HSU6_9ARCH</name>
<dbReference type="Proteomes" id="UP001208689">
    <property type="component" value="Chromosome"/>
</dbReference>
<proteinExistence type="predicted"/>
<accession>A0ABY6HSU6</accession>
<keyword evidence="3" id="KW-1185">Reference proteome</keyword>
<keyword evidence="1" id="KW-1133">Transmembrane helix</keyword>
<gene>
    <name evidence="2" type="ORF">NEF87_002227</name>
</gene>
<protein>
    <recommendedName>
        <fullName evidence="4">Zinc ribbon domain-containing protein</fullName>
    </recommendedName>
</protein>
<dbReference type="EMBL" id="CP104013">
    <property type="protein sequence ID" value="UYP45942.1"/>
    <property type="molecule type" value="Genomic_DNA"/>
</dbReference>
<organism evidence="2 3">
    <name type="scientific">Candidatus Lokiarchaeum ossiferum</name>
    <dbReference type="NCBI Taxonomy" id="2951803"/>
    <lineage>
        <taxon>Archaea</taxon>
        <taxon>Promethearchaeati</taxon>
        <taxon>Promethearchaeota</taxon>
        <taxon>Promethearchaeia</taxon>
        <taxon>Promethearchaeales</taxon>
        <taxon>Promethearchaeaceae</taxon>
        <taxon>Candidatus Lokiarchaeum</taxon>
    </lineage>
</organism>
<keyword evidence="1" id="KW-0472">Membrane</keyword>
<evidence type="ECO:0000256" key="1">
    <source>
        <dbReference type="SAM" id="Phobius"/>
    </source>
</evidence>